<dbReference type="InterPro" id="IPR032675">
    <property type="entry name" value="LRR_dom_sf"/>
</dbReference>
<comment type="caution">
    <text evidence="1">The sequence shown here is derived from an EMBL/GenBank/DDBJ whole genome shotgun (WGS) entry which is preliminary data.</text>
</comment>
<dbReference type="SUPFAM" id="SSF52047">
    <property type="entry name" value="RNI-like"/>
    <property type="match status" value="1"/>
</dbReference>
<organism evidence="1 2">
    <name type="scientific">Actinomadura fibrosa</name>
    <dbReference type="NCBI Taxonomy" id="111802"/>
    <lineage>
        <taxon>Bacteria</taxon>
        <taxon>Bacillati</taxon>
        <taxon>Actinomycetota</taxon>
        <taxon>Actinomycetes</taxon>
        <taxon>Streptosporangiales</taxon>
        <taxon>Thermomonosporaceae</taxon>
        <taxon>Actinomadura</taxon>
    </lineage>
</organism>
<sequence>MTLSAPLEEFAGLRAVTVDGPPEPGDGPLPEPGEVAWAIRQRERDGRWIGTFAEAFDWFLGNVDTAQVTHLVVGYWDHDLDLHTLLIEVAGRFPRLRALFLGDILDWELHISWIQHGDITPLLAAYPDLEHLEIRGASDLAFEPLRSERLKVLRIESGGLPAEVARAVAASDLPALEHLDLWFGSEWYDGTTSYDDVAPLLTGERLPALRHLGLENGPFQDELAEGLASAPVVARLESLSLAMGMLTDRGAEALLTGQPLTHLRRLDLHHHFLSGEMQERLRAALPGVEVDLDDGRGEPDWLDIGYPPSSALYIAVSE</sequence>
<gene>
    <name evidence="1" type="ORF">ACFQZM_10260</name>
</gene>
<dbReference type="NCBIfam" id="NF038076">
    <property type="entry name" value="fam_STM4015"/>
    <property type="match status" value="1"/>
</dbReference>
<evidence type="ECO:0000313" key="2">
    <source>
        <dbReference type="Proteomes" id="UP001597063"/>
    </source>
</evidence>
<dbReference type="EMBL" id="JBHTGP010000005">
    <property type="protein sequence ID" value="MFD0684882.1"/>
    <property type="molecule type" value="Genomic_DNA"/>
</dbReference>
<reference evidence="2" key="1">
    <citation type="journal article" date="2019" name="Int. J. Syst. Evol. Microbiol.">
        <title>The Global Catalogue of Microorganisms (GCM) 10K type strain sequencing project: providing services to taxonomists for standard genome sequencing and annotation.</title>
        <authorList>
            <consortium name="The Broad Institute Genomics Platform"/>
            <consortium name="The Broad Institute Genome Sequencing Center for Infectious Disease"/>
            <person name="Wu L."/>
            <person name="Ma J."/>
        </authorList>
    </citation>
    <scope>NUCLEOTIDE SEQUENCE [LARGE SCALE GENOMIC DNA]</scope>
    <source>
        <strain evidence="2">JCM 9371</strain>
    </source>
</reference>
<protein>
    <submittedName>
        <fullName evidence="1">STM4015 family protein</fullName>
    </submittedName>
</protein>
<proteinExistence type="predicted"/>
<evidence type="ECO:0000313" key="1">
    <source>
        <dbReference type="EMBL" id="MFD0684882.1"/>
    </source>
</evidence>
<dbReference type="InterPro" id="IPR047722">
    <property type="entry name" value="STM4015-like"/>
</dbReference>
<accession>A0ABW2XFW0</accession>
<name>A0ABW2XFW0_9ACTN</name>
<dbReference type="RefSeq" id="WP_131760124.1">
    <property type="nucleotide sequence ID" value="NZ_CAACUY010000103.1"/>
</dbReference>
<dbReference type="Gene3D" id="3.80.10.10">
    <property type="entry name" value="Ribonuclease Inhibitor"/>
    <property type="match status" value="1"/>
</dbReference>
<dbReference type="Proteomes" id="UP001597063">
    <property type="component" value="Unassembled WGS sequence"/>
</dbReference>
<keyword evidence="2" id="KW-1185">Reference proteome</keyword>